<dbReference type="GO" id="GO:0005768">
    <property type="term" value="C:endosome"/>
    <property type="evidence" value="ECO:0007669"/>
    <property type="project" value="TreeGrafter"/>
</dbReference>
<dbReference type="AlphaFoldDB" id="A0A2G8KAZ0"/>
<dbReference type="Pfam" id="PF15019">
    <property type="entry name" value="C9orf72-like"/>
    <property type="match status" value="1"/>
</dbReference>
<reference evidence="1 2" key="1">
    <citation type="journal article" date="2017" name="PLoS Biol.">
        <title>The sea cucumber genome provides insights into morphological evolution and visceral regeneration.</title>
        <authorList>
            <person name="Zhang X."/>
            <person name="Sun L."/>
            <person name="Yuan J."/>
            <person name="Sun Y."/>
            <person name="Gao Y."/>
            <person name="Zhang L."/>
            <person name="Li S."/>
            <person name="Dai H."/>
            <person name="Hamel J.F."/>
            <person name="Liu C."/>
            <person name="Yu Y."/>
            <person name="Liu S."/>
            <person name="Lin W."/>
            <person name="Guo K."/>
            <person name="Jin S."/>
            <person name="Xu P."/>
            <person name="Storey K.B."/>
            <person name="Huan P."/>
            <person name="Zhang T."/>
            <person name="Zhou Y."/>
            <person name="Zhang J."/>
            <person name="Lin C."/>
            <person name="Li X."/>
            <person name="Xing L."/>
            <person name="Huo D."/>
            <person name="Sun M."/>
            <person name="Wang L."/>
            <person name="Mercier A."/>
            <person name="Li F."/>
            <person name="Yang H."/>
            <person name="Xiang J."/>
        </authorList>
    </citation>
    <scope>NUCLEOTIDE SEQUENCE [LARGE SCALE GENOMIC DNA]</scope>
    <source>
        <strain evidence="1">Shaxun</strain>
        <tissue evidence="1">Muscle</tissue>
    </source>
</reference>
<dbReference type="GO" id="GO:0006914">
    <property type="term" value="P:autophagy"/>
    <property type="evidence" value="ECO:0007669"/>
    <property type="project" value="TreeGrafter"/>
</dbReference>
<accession>A0A2G8KAZ0</accession>
<evidence type="ECO:0000313" key="1">
    <source>
        <dbReference type="EMBL" id="PIK45178.1"/>
    </source>
</evidence>
<proteinExistence type="predicted"/>
<dbReference type="InterPro" id="IPR027819">
    <property type="entry name" value="C9orf72"/>
</dbReference>
<organism evidence="1 2">
    <name type="scientific">Stichopus japonicus</name>
    <name type="common">Sea cucumber</name>
    <dbReference type="NCBI Taxonomy" id="307972"/>
    <lineage>
        <taxon>Eukaryota</taxon>
        <taxon>Metazoa</taxon>
        <taxon>Echinodermata</taxon>
        <taxon>Eleutherozoa</taxon>
        <taxon>Echinozoa</taxon>
        <taxon>Holothuroidea</taxon>
        <taxon>Aspidochirotacea</taxon>
        <taxon>Aspidochirotida</taxon>
        <taxon>Stichopodidae</taxon>
        <taxon>Apostichopus</taxon>
    </lineage>
</organism>
<keyword evidence="2" id="KW-1185">Reference proteome</keyword>
<sequence length="185" mass="21940">MVELQFGKSSMIQCSPVVKTSTGCAIYEKGYRWTSSELWLLCRHWQQCCRNQHGFVYLALFLSPSERQYSLRLTKDSSQFPFKYEADVQLQGFLKTSFEVEDSLLSIMASRYPTSLVDLTTLEVKQMYHYNEHEYMRHEVITKELQHTWLESKEPIPVLRFSKEIETDTLVENFQKEVSYFEFLV</sequence>
<dbReference type="GO" id="GO:0005085">
    <property type="term" value="F:guanyl-nucleotide exchange factor activity"/>
    <property type="evidence" value="ECO:0007669"/>
    <property type="project" value="InterPro"/>
</dbReference>
<dbReference type="GO" id="GO:0006897">
    <property type="term" value="P:endocytosis"/>
    <property type="evidence" value="ECO:0007669"/>
    <property type="project" value="TreeGrafter"/>
</dbReference>
<dbReference type="GO" id="GO:0005776">
    <property type="term" value="C:autophagosome"/>
    <property type="evidence" value="ECO:0007669"/>
    <property type="project" value="TreeGrafter"/>
</dbReference>
<gene>
    <name evidence="1" type="ORF">BSL78_17972</name>
</gene>
<dbReference type="Proteomes" id="UP000230750">
    <property type="component" value="Unassembled WGS sequence"/>
</dbReference>
<evidence type="ECO:0000313" key="2">
    <source>
        <dbReference type="Proteomes" id="UP000230750"/>
    </source>
</evidence>
<name>A0A2G8KAZ0_STIJA</name>
<dbReference type="PANTHER" id="PTHR31855:SF2">
    <property type="entry name" value="GUANINE NUCLEOTIDE EXCHANGE FACTOR C9ORF72"/>
    <property type="match status" value="1"/>
</dbReference>
<dbReference type="PROSITE" id="PS51835">
    <property type="entry name" value="DENN_C9ORF72"/>
    <property type="match status" value="1"/>
</dbReference>
<dbReference type="PANTHER" id="PTHR31855">
    <property type="entry name" value="GUANINE NUCLEOTIDE EXCHANGE C9ORF72"/>
    <property type="match status" value="1"/>
</dbReference>
<comment type="caution">
    <text evidence="1">The sequence shown here is derived from an EMBL/GenBank/DDBJ whole genome shotgun (WGS) entry which is preliminary data.</text>
</comment>
<protein>
    <submittedName>
        <fullName evidence="1">Uncharacterized protein</fullName>
    </submittedName>
</protein>
<dbReference type="OrthoDB" id="10252077at2759"/>
<dbReference type="EMBL" id="MRZV01000729">
    <property type="protein sequence ID" value="PIK45178.1"/>
    <property type="molecule type" value="Genomic_DNA"/>
</dbReference>